<feature type="domain" description="BAH" evidence="1">
    <location>
        <begin position="50"/>
        <end position="172"/>
    </location>
</feature>
<organism evidence="2 3">
    <name type="scientific">Helianthus annuus</name>
    <name type="common">Common sunflower</name>
    <dbReference type="NCBI Taxonomy" id="4232"/>
    <lineage>
        <taxon>Eukaryota</taxon>
        <taxon>Viridiplantae</taxon>
        <taxon>Streptophyta</taxon>
        <taxon>Embryophyta</taxon>
        <taxon>Tracheophyta</taxon>
        <taxon>Spermatophyta</taxon>
        <taxon>Magnoliopsida</taxon>
        <taxon>eudicotyledons</taxon>
        <taxon>Gunneridae</taxon>
        <taxon>Pentapetalae</taxon>
        <taxon>asterids</taxon>
        <taxon>campanulids</taxon>
        <taxon>Asterales</taxon>
        <taxon>Asteraceae</taxon>
        <taxon>Asteroideae</taxon>
        <taxon>Heliantheae alliance</taxon>
        <taxon>Heliantheae</taxon>
        <taxon>Helianthus</taxon>
    </lineage>
</organism>
<gene>
    <name evidence="2" type="ORF">HanXRQr2_Chr01g0044051</name>
</gene>
<reference evidence="2" key="2">
    <citation type="submission" date="2020-06" db="EMBL/GenBank/DDBJ databases">
        <title>Helianthus annuus Genome sequencing and assembly Release 2.</title>
        <authorList>
            <person name="Gouzy J."/>
            <person name="Langlade N."/>
            <person name="Munos S."/>
        </authorList>
    </citation>
    <scope>NUCLEOTIDE SEQUENCE</scope>
    <source>
        <tissue evidence="2">Leaves</tissue>
    </source>
</reference>
<evidence type="ECO:0000259" key="1">
    <source>
        <dbReference type="PROSITE" id="PS51038"/>
    </source>
</evidence>
<dbReference type="GO" id="GO:0045814">
    <property type="term" value="P:negative regulation of gene expression, epigenetic"/>
    <property type="evidence" value="ECO:0000318"/>
    <property type="project" value="GO_Central"/>
</dbReference>
<proteinExistence type="predicted"/>
<sequence>MASSSRSNNICDDVPQPINVAKPIGGVIKISAEGTQDQKNHYKAFKLDGNTYELGDTVLLAPDSQGQMTKPYVAMIKDITQMENKEIMLIAQWFYRPDDATPKRSGKKMELIGARELYYSFHKDEVSAESIVHKCIVHFVTTEKHIPSRKEYPGFIVLEVYDPKSKRLLKLTSNGFKPDFKEEINMLVQKTKRHLGILP</sequence>
<dbReference type="Pfam" id="PF01426">
    <property type="entry name" value="BAH"/>
    <property type="match status" value="1"/>
</dbReference>
<evidence type="ECO:0000313" key="2">
    <source>
        <dbReference type="EMBL" id="KAF5823972.1"/>
    </source>
</evidence>
<dbReference type="InterPro" id="IPR001025">
    <property type="entry name" value="BAH_dom"/>
</dbReference>
<keyword evidence="3" id="KW-1185">Reference proteome</keyword>
<evidence type="ECO:0000313" key="3">
    <source>
        <dbReference type="Proteomes" id="UP000215914"/>
    </source>
</evidence>
<dbReference type="PANTHER" id="PTHR46871:SF1">
    <property type="entry name" value="BROMO-ADJACENT HOMOLOGY (BAH) DOMAIN-CONTAINING PROTEIN"/>
    <property type="match status" value="1"/>
</dbReference>
<comment type="caution">
    <text evidence="2">The sequence shown here is derived from an EMBL/GenBank/DDBJ whole genome shotgun (WGS) entry which is preliminary data.</text>
</comment>
<dbReference type="GO" id="GO:0001217">
    <property type="term" value="F:DNA-binding transcription repressor activity"/>
    <property type="evidence" value="ECO:0000318"/>
    <property type="project" value="GO_Central"/>
</dbReference>
<dbReference type="Gene3D" id="2.30.30.490">
    <property type="match status" value="1"/>
</dbReference>
<dbReference type="InterPro" id="IPR043151">
    <property type="entry name" value="BAH_sf"/>
</dbReference>
<dbReference type="Proteomes" id="UP000215914">
    <property type="component" value="Unassembled WGS sequence"/>
</dbReference>
<dbReference type="GO" id="GO:0140566">
    <property type="term" value="F:histone reader activity"/>
    <property type="evidence" value="ECO:0000318"/>
    <property type="project" value="GO_Central"/>
</dbReference>
<accession>A0A9K3P434</accession>
<dbReference type="EMBL" id="MNCJ02000316">
    <property type="protein sequence ID" value="KAF5823972.1"/>
    <property type="molecule type" value="Genomic_DNA"/>
</dbReference>
<protein>
    <submittedName>
        <fullName evidence="2">BAH domain-containing protein</fullName>
    </submittedName>
</protein>
<dbReference type="GO" id="GO:0003682">
    <property type="term" value="F:chromatin binding"/>
    <property type="evidence" value="ECO:0007669"/>
    <property type="project" value="InterPro"/>
</dbReference>
<name>A0A9K3P434_HELAN</name>
<reference evidence="2" key="1">
    <citation type="journal article" date="2017" name="Nature">
        <title>The sunflower genome provides insights into oil metabolism, flowering and Asterid evolution.</title>
        <authorList>
            <person name="Badouin H."/>
            <person name="Gouzy J."/>
            <person name="Grassa C.J."/>
            <person name="Murat F."/>
            <person name="Staton S.E."/>
            <person name="Cottret L."/>
            <person name="Lelandais-Briere C."/>
            <person name="Owens G.L."/>
            <person name="Carrere S."/>
            <person name="Mayjonade B."/>
            <person name="Legrand L."/>
            <person name="Gill N."/>
            <person name="Kane N.C."/>
            <person name="Bowers J.E."/>
            <person name="Hubner S."/>
            <person name="Bellec A."/>
            <person name="Berard A."/>
            <person name="Berges H."/>
            <person name="Blanchet N."/>
            <person name="Boniface M.C."/>
            <person name="Brunel D."/>
            <person name="Catrice O."/>
            <person name="Chaidir N."/>
            <person name="Claudel C."/>
            <person name="Donnadieu C."/>
            <person name="Faraut T."/>
            <person name="Fievet G."/>
            <person name="Helmstetter N."/>
            <person name="King M."/>
            <person name="Knapp S.J."/>
            <person name="Lai Z."/>
            <person name="Le Paslier M.C."/>
            <person name="Lippi Y."/>
            <person name="Lorenzon L."/>
            <person name="Mandel J.R."/>
            <person name="Marage G."/>
            <person name="Marchand G."/>
            <person name="Marquand E."/>
            <person name="Bret-Mestries E."/>
            <person name="Morien E."/>
            <person name="Nambeesan S."/>
            <person name="Nguyen T."/>
            <person name="Pegot-Espagnet P."/>
            <person name="Pouilly N."/>
            <person name="Raftis F."/>
            <person name="Sallet E."/>
            <person name="Schiex T."/>
            <person name="Thomas J."/>
            <person name="Vandecasteele C."/>
            <person name="Vares D."/>
            <person name="Vear F."/>
            <person name="Vautrin S."/>
            <person name="Crespi M."/>
            <person name="Mangin B."/>
            <person name="Burke J.M."/>
            <person name="Salse J."/>
            <person name="Munos S."/>
            <person name="Vincourt P."/>
            <person name="Rieseberg L.H."/>
            <person name="Langlade N.B."/>
        </authorList>
    </citation>
    <scope>NUCLEOTIDE SEQUENCE</scope>
    <source>
        <tissue evidence="2">Leaves</tissue>
    </source>
</reference>
<dbReference type="Gramene" id="mRNA:HanXRQr2_Chr01g0044051">
    <property type="protein sequence ID" value="mRNA:HanXRQr2_Chr01g0044051"/>
    <property type="gene ID" value="HanXRQr2_Chr01g0044051"/>
</dbReference>
<dbReference type="PANTHER" id="PTHR46871">
    <property type="entry name" value="BROMO-ADJACENT HOMOLOGY (BAH) DOMAIN-CONTAINING PROTEIN"/>
    <property type="match status" value="1"/>
</dbReference>
<dbReference type="PROSITE" id="PS51038">
    <property type="entry name" value="BAH"/>
    <property type="match status" value="1"/>
</dbReference>
<dbReference type="AlphaFoldDB" id="A0A9K3P434"/>
<dbReference type="SMART" id="SM00439">
    <property type="entry name" value="BAH"/>
    <property type="match status" value="1"/>
</dbReference>